<evidence type="ECO:0000259" key="3">
    <source>
        <dbReference type="Pfam" id="PF00128"/>
    </source>
</evidence>
<proteinExistence type="inferred from homology"/>
<evidence type="ECO:0000259" key="4">
    <source>
        <dbReference type="Pfam" id="PF23915"/>
    </source>
</evidence>
<comment type="similarity">
    <text evidence="1">Belongs to the glycosyl hydrolase 13 family.</text>
</comment>
<dbReference type="Gene3D" id="3.20.20.80">
    <property type="entry name" value="Glycosidases"/>
    <property type="match status" value="1"/>
</dbReference>
<dbReference type="InterPro" id="IPR017853">
    <property type="entry name" value="GH"/>
</dbReference>
<dbReference type="InterPro" id="IPR006047">
    <property type="entry name" value="GH13_cat_dom"/>
</dbReference>
<evidence type="ECO:0000256" key="1">
    <source>
        <dbReference type="ARBA" id="ARBA00008061"/>
    </source>
</evidence>
<keyword evidence="2" id="KW-0326">Glycosidase</keyword>
<dbReference type="Gene3D" id="2.60.40.1180">
    <property type="entry name" value="Golgi alpha-mannosidase II"/>
    <property type="match status" value="1"/>
</dbReference>
<dbReference type="InterPro" id="IPR013780">
    <property type="entry name" value="Glyco_hydro_b"/>
</dbReference>
<dbReference type="Proteomes" id="UP000031670">
    <property type="component" value="Unassembled WGS sequence"/>
</dbReference>
<protein>
    <submittedName>
        <fullName evidence="5">Glucan 1,6-alpha-glucosidase</fullName>
    </submittedName>
</protein>
<organism evidence="5 6">
    <name type="scientific">Vibrio ishigakensis</name>
    <dbReference type="NCBI Taxonomy" id="1481914"/>
    <lineage>
        <taxon>Bacteria</taxon>
        <taxon>Pseudomonadati</taxon>
        <taxon>Pseudomonadota</taxon>
        <taxon>Gammaproteobacteria</taxon>
        <taxon>Vibrionales</taxon>
        <taxon>Vibrionaceae</taxon>
        <taxon>Vibrio</taxon>
    </lineage>
</organism>
<feature type="domain" description="Alpha-amylase SusG-like C-terminal" evidence="4">
    <location>
        <begin position="137"/>
        <end position="170"/>
    </location>
</feature>
<dbReference type="EMBL" id="BBSA01000001">
    <property type="protein sequence ID" value="GAM60057.1"/>
    <property type="molecule type" value="Genomic_DNA"/>
</dbReference>
<evidence type="ECO:0000313" key="5">
    <source>
        <dbReference type="EMBL" id="GAM60057.1"/>
    </source>
</evidence>
<comment type="caution">
    <text evidence="5">The sequence shown here is derived from an EMBL/GenBank/DDBJ whole genome shotgun (WGS) entry which is preliminary data.</text>
</comment>
<dbReference type="AlphaFoldDB" id="A0A0B8P681"/>
<dbReference type="SUPFAM" id="SSF51445">
    <property type="entry name" value="(Trans)glycosidases"/>
    <property type="match status" value="1"/>
</dbReference>
<evidence type="ECO:0000256" key="2">
    <source>
        <dbReference type="ARBA" id="ARBA00023295"/>
    </source>
</evidence>
<dbReference type="PANTHER" id="PTHR10357">
    <property type="entry name" value="ALPHA-AMYLASE FAMILY MEMBER"/>
    <property type="match status" value="1"/>
</dbReference>
<reference evidence="5 6" key="1">
    <citation type="submission" date="2015-01" db="EMBL/GenBank/DDBJ databases">
        <title>Vibrio sp. C5 JCM 19232 whole genome shotgun sequence.</title>
        <authorList>
            <person name="Sawabe T."/>
            <person name="Meirelles P."/>
            <person name="Feng G."/>
            <person name="Sayaka M."/>
            <person name="Hattori M."/>
            <person name="Ohkuma M."/>
        </authorList>
    </citation>
    <scope>NUCLEOTIDE SEQUENCE [LARGE SCALE GENOMIC DNA]</scope>
    <source>
        <strain evidence="5 6">JCM19232</strain>
    </source>
</reference>
<evidence type="ECO:0000313" key="6">
    <source>
        <dbReference type="Proteomes" id="UP000031670"/>
    </source>
</evidence>
<name>A0A0B8P681_9VIBR</name>
<dbReference type="SUPFAM" id="SSF51011">
    <property type="entry name" value="Glycosyl hydrolase domain"/>
    <property type="match status" value="1"/>
</dbReference>
<dbReference type="GO" id="GO:0009313">
    <property type="term" value="P:oligosaccharide catabolic process"/>
    <property type="evidence" value="ECO:0007669"/>
    <property type="project" value="TreeGrafter"/>
</dbReference>
<feature type="domain" description="Glycosyl hydrolase family 13 catalytic" evidence="3">
    <location>
        <begin position="1"/>
        <end position="125"/>
    </location>
</feature>
<dbReference type="GO" id="GO:0004556">
    <property type="term" value="F:alpha-amylase activity"/>
    <property type="evidence" value="ECO:0007669"/>
    <property type="project" value="TreeGrafter"/>
</dbReference>
<accession>A0A0B8P681</accession>
<dbReference type="InterPro" id="IPR056300">
    <property type="entry name" value="SusG-like_C"/>
</dbReference>
<dbReference type="PANTHER" id="PTHR10357:SF217">
    <property type="entry name" value="TREHALOSE-6-PHOSPHATE HYDROLASE"/>
    <property type="match status" value="1"/>
</dbReference>
<dbReference type="Pfam" id="PF23915">
    <property type="entry name" value="SusG_C"/>
    <property type="match status" value="1"/>
</dbReference>
<keyword evidence="2" id="KW-0378">Hydrolase</keyword>
<dbReference type="Pfam" id="PF00128">
    <property type="entry name" value="Alpha-amylase"/>
    <property type="match status" value="1"/>
</dbReference>
<gene>
    <name evidence="5" type="ORF">JCM19232_390</name>
</gene>
<reference evidence="5 6" key="2">
    <citation type="submission" date="2015-01" db="EMBL/GenBank/DDBJ databases">
        <authorList>
            <consortium name="NBRP consortium"/>
            <person name="Sawabe T."/>
            <person name="Meirelles P."/>
            <person name="Feng G."/>
            <person name="Sayaka M."/>
            <person name="Hattori M."/>
            <person name="Ohkuma M."/>
        </authorList>
    </citation>
    <scope>NUCLEOTIDE SEQUENCE [LARGE SCALE GENOMIC DNA]</scope>
    <source>
        <strain evidence="5 6">JCM19232</strain>
    </source>
</reference>
<sequence>MHFLKGTPYIYQGEEIGMTNVKFDSLDDYRDIETLNFYDVKTSAGVSHEHMMGAIHTNSRDNSRTPMQWSADNQAGFTGGEPWIKVNPNYREINVADALSDKDSIFYHYQHLIALRKQYPVIVYGEFIPVFEDSDTIFAYIRQDEDNKILVINNFSDQEQKLPLPEQLQAYLVNP</sequence>